<dbReference type="InterPro" id="IPR057540">
    <property type="entry name" value="Znf_SUZ12"/>
</dbReference>
<feature type="compositionally biased region" description="Low complexity" evidence="8">
    <location>
        <begin position="809"/>
        <end position="823"/>
    </location>
</feature>
<evidence type="ECO:0000313" key="12">
    <source>
        <dbReference type="Proteomes" id="UP000606786"/>
    </source>
</evidence>
<feature type="compositionally biased region" description="Low complexity" evidence="8">
    <location>
        <begin position="1022"/>
        <end position="1041"/>
    </location>
</feature>
<feature type="compositionally biased region" description="Polar residues" evidence="8">
    <location>
        <begin position="998"/>
        <end position="1021"/>
    </location>
</feature>
<feature type="compositionally biased region" description="Low complexity" evidence="8">
    <location>
        <begin position="917"/>
        <end position="965"/>
    </location>
</feature>
<dbReference type="AlphaFoldDB" id="A0A811V5N1"/>
<evidence type="ECO:0000313" key="11">
    <source>
        <dbReference type="EMBL" id="CAD7006131.1"/>
    </source>
</evidence>
<keyword evidence="5" id="KW-0156">Chromatin regulator</keyword>
<evidence type="ECO:0000256" key="8">
    <source>
        <dbReference type="SAM" id="MobiDB-lite"/>
    </source>
</evidence>
<protein>
    <submittedName>
        <fullName evidence="11">(Mediterranean fruit fly) hypothetical protein</fullName>
    </submittedName>
</protein>
<dbReference type="Pfam" id="PF09733">
    <property type="entry name" value="VEFS-Box"/>
    <property type="match status" value="1"/>
</dbReference>
<evidence type="ECO:0000256" key="5">
    <source>
        <dbReference type="ARBA" id="ARBA00022853"/>
    </source>
</evidence>
<evidence type="ECO:0000256" key="4">
    <source>
        <dbReference type="ARBA" id="ARBA00022833"/>
    </source>
</evidence>
<dbReference type="Proteomes" id="UP000606786">
    <property type="component" value="Unassembled WGS sequence"/>
</dbReference>
<proteinExistence type="inferred from homology"/>
<feature type="domain" description="Polycomb protein SUZ12-like zinc finger" evidence="10">
    <location>
        <begin position="424"/>
        <end position="490"/>
    </location>
</feature>
<feature type="domain" description="Polycomb protein VEFS-Box" evidence="9">
    <location>
        <begin position="552"/>
        <end position="671"/>
    </location>
</feature>
<evidence type="ECO:0000256" key="6">
    <source>
        <dbReference type="ARBA" id="ARBA00023015"/>
    </source>
</evidence>
<evidence type="ECO:0000256" key="2">
    <source>
        <dbReference type="ARBA" id="ARBA00022723"/>
    </source>
</evidence>
<reference evidence="11" key="1">
    <citation type="submission" date="2020-11" db="EMBL/GenBank/DDBJ databases">
        <authorList>
            <person name="Whitehead M."/>
        </authorList>
    </citation>
    <scope>NUCLEOTIDE SEQUENCE</scope>
    <source>
        <strain evidence="11">EGII</strain>
    </source>
</reference>
<dbReference type="PANTHER" id="PTHR22597">
    <property type="entry name" value="POLYCOMB GROUP PROTEIN"/>
    <property type="match status" value="1"/>
</dbReference>
<keyword evidence="6" id="KW-0805">Transcription regulation</keyword>
<dbReference type="GO" id="GO:0031490">
    <property type="term" value="F:chromatin DNA binding"/>
    <property type="evidence" value="ECO:0007669"/>
    <property type="project" value="TreeGrafter"/>
</dbReference>
<feature type="compositionally biased region" description="Low complexity" evidence="8">
    <location>
        <begin position="981"/>
        <end position="997"/>
    </location>
</feature>
<evidence type="ECO:0000256" key="7">
    <source>
        <dbReference type="ARBA" id="ARBA00023163"/>
    </source>
</evidence>
<dbReference type="EMBL" id="CAJHJT010000034">
    <property type="protein sequence ID" value="CAD7006131.1"/>
    <property type="molecule type" value="Genomic_DNA"/>
</dbReference>
<accession>A0A811V5N1</accession>
<dbReference type="OrthoDB" id="166746at2759"/>
<evidence type="ECO:0000256" key="1">
    <source>
        <dbReference type="ARBA" id="ARBA00007416"/>
    </source>
</evidence>
<dbReference type="Pfam" id="PF23320">
    <property type="entry name" value="Zn_SUZ12"/>
    <property type="match status" value="1"/>
</dbReference>
<keyword evidence="4" id="KW-0862">Zinc</keyword>
<comment type="caution">
    <text evidence="11">The sequence shown here is derived from an EMBL/GenBank/DDBJ whole genome shotgun (WGS) entry which is preliminary data.</text>
</comment>
<dbReference type="PANTHER" id="PTHR22597:SF0">
    <property type="entry name" value="POLYCOMB PROTEIN SUZ12"/>
    <property type="match status" value="1"/>
</dbReference>
<name>A0A811V5N1_CERCA</name>
<dbReference type="CDD" id="cd21551">
    <property type="entry name" value="VEFS-box_SUZ12"/>
    <property type="match status" value="1"/>
</dbReference>
<dbReference type="InterPro" id="IPR019135">
    <property type="entry name" value="Polycomb_protein_VEFS-Box"/>
</dbReference>
<gene>
    <name evidence="11" type="ORF">CCAP1982_LOCUS14462</name>
</gene>
<keyword evidence="12" id="KW-1185">Reference proteome</keyword>
<comment type="similarity">
    <text evidence="1">Belongs to the VEFS (VRN2-EMF2-FIS2-SU(Z)12) family.</text>
</comment>
<keyword evidence="3" id="KW-0863">Zinc-finger</keyword>
<feature type="compositionally biased region" description="Basic and acidic residues" evidence="8">
    <location>
        <begin position="855"/>
        <end position="873"/>
    </location>
</feature>
<evidence type="ECO:0000256" key="3">
    <source>
        <dbReference type="ARBA" id="ARBA00022771"/>
    </source>
</evidence>
<feature type="compositionally biased region" description="Polar residues" evidence="8">
    <location>
        <begin position="718"/>
        <end position="754"/>
    </location>
</feature>
<keyword evidence="2" id="KW-0479">Metal-binding</keyword>
<dbReference type="GO" id="GO:0006325">
    <property type="term" value="P:chromatin organization"/>
    <property type="evidence" value="ECO:0007669"/>
    <property type="project" value="UniProtKB-KW"/>
</dbReference>
<dbReference type="CDD" id="cd21750">
    <property type="entry name" value="ZnB-Zn_SUZ12"/>
    <property type="match status" value="1"/>
</dbReference>
<dbReference type="GO" id="GO:0016586">
    <property type="term" value="C:RSC-type complex"/>
    <property type="evidence" value="ECO:0007669"/>
    <property type="project" value="TreeGrafter"/>
</dbReference>
<sequence length="1058" mass="117003">MAPTKKREKDTATTAPVAAVSTVSNGNINAGNGGGPASATAATATAASNIVTANTATSNVDNVKLNGHQQEQELFLQAFEKPTQIYRFLRNRHGTSPIFLNRTLSYMKDRMSRNNKKRTSFKVNSILQHITQKTESVSNKYLNIMYNGLFDKSSCSDQWWNAGDAVCVEATLYKITKNKRKDSTSDFQEIMSYSSDVVYNPHDDISRFSAISIPIQSMRPLGDQHTIYKLLFRIKVLPKGDSKSNDENIENGETPCKRGKTSTKIYGCELIVFEKNICFIPEGDYEAAMQELNSMSIKSFSPKKRTWETLPDNYIPLSMKFDVFNQFPTLKFRLTWSANEMPSSIEAKDVHLYGDFAGIKNDTNDKPQSLCNGIEMSLNGSVNQNANMEERHVNHNNNCVKGNGGGSDSKNGLALAPAKAEKIQIVYNFLYSNNTRQQTEYTQEVICPWCGLDCLRLYALLKHLKLCHARFNFTYQPAGSGARIDVTINDSYDGSYAGSPYDLAGPSGCSFARTCGPVRRTTVTNLLVCRPRRQKTCLDEFLELDEDDLSNQRPYITGHNRLYHHTETCLPVHPKELDIDSEGESDPLWLRQKTIQMIDEFSDVNEGEKELMKLWNLHVMKHGYVGDCQLPLACEMFLDTNGYEIIRKNLYRNFILHMCSLFDYGLVAPETVYKTVQKLQGMLSKYPEGQEMMSKQRESQLKYWLDVGIHKQDEQKLKSPQKQPSAISNSSDTLSAVVGNTPTSGGKNSESKSMQPPAKRSATAVKRASMHPQNSLNGVGTPEKLANGSGSKGVAKKTAAQIDDDQDARANVSASSLSSNTSVIDKRERRGDTSTSSSSSRRSSTTSATVTSTTNERDAKHERKEAQNTERLQRGNSAAVVNNAAGTESRGHAAKRRLSIKDLPQPANKRSRKSEDNNNSSSGNAAGTTTRTAAQRQSTEGAHTTNKSTVNTTTTAATNSLTATLPKRLVTRRQSVAGTTNHNQNHNNNNHNNNNNNSSYNATEAPSLPKSSAKNSLNANFSPTTTPAANTNTTTTTTTTHHSLRTRLSVPLTKADKR</sequence>
<feature type="compositionally biased region" description="Low complexity" evidence="8">
    <location>
        <begin position="833"/>
        <end position="854"/>
    </location>
</feature>
<keyword evidence="7" id="KW-0804">Transcription</keyword>
<evidence type="ECO:0000259" key="10">
    <source>
        <dbReference type="Pfam" id="PF23320"/>
    </source>
</evidence>
<dbReference type="GO" id="GO:0035098">
    <property type="term" value="C:ESC/E(Z) complex"/>
    <property type="evidence" value="ECO:0007669"/>
    <property type="project" value="TreeGrafter"/>
</dbReference>
<feature type="region of interest" description="Disordered" evidence="8">
    <location>
        <begin position="714"/>
        <end position="1058"/>
    </location>
</feature>
<dbReference type="CDD" id="cd21740">
    <property type="entry name" value="C2_II_SUZ12"/>
    <property type="match status" value="1"/>
</dbReference>
<evidence type="ECO:0000259" key="9">
    <source>
        <dbReference type="Pfam" id="PF09733"/>
    </source>
</evidence>
<organism evidence="11 12">
    <name type="scientific">Ceratitis capitata</name>
    <name type="common">Mediterranean fruit fly</name>
    <name type="synonym">Tephritis capitata</name>
    <dbReference type="NCBI Taxonomy" id="7213"/>
    <lineage>
        <taxon>Eukaryota</taxon>
        <taxon>Metazoa</taxon>
        <taxon>Ecdysozoa</taxon>
        <taxon>Arthropoda</taxon>
        <taxon>Hexapoda</taxon>
        <taxon>Insecta</taxon>
        <taxon>Pterygota</taxon>
        <taxon>Neoptera</taxon>
        <taxon>Endopterygota</taxon>
        <taxon>Diptera</taxon>
        <taxon>Brachycera</taxon>
        <taxon>Muscomorpha</taxon>
        <taxon>Tephritoidea</taxon>
        <taxon>Tephritidae</taxon>
        <taxon>Ceratitis</taxon>
        <taxon>Ceratitis</taxon>
    </lineage>
</organism>
<dbReference type="GO" id="GO:0008270">
    <property type="term" value="F:zinc ion binding"/>
    <property type="evidence" value="ECO:0007669"/>
    <property type="project" value="UniProtKB-KW"/>
</dbReference>